<evidence type="ECO:0000256" key="11">
    <source>
        <dbReference type="ARBA" id="ARBA00048176"/>
    </source>
</evidence>
<comment type="function">
    <text evidence="2 12">Catalyzes the decarboxylation of oxaloacetate coupled to Na(+) translocation.</text>
</comment>
<dbReference type="PANTHER" id="PTHR35806">
    <property type="entry name" value="OXALOACETATE DECARBOXYLASE BETA CHAIN 2"/>
    <property type="match status" value="1"/>
</dbReference>
<comment type="caution">
    <text evidence="14">The sequence shown here is derived from an EMBL/GenBank/DDBJ whole genome shotgun (WGS) entry which is preliminary data.</text>
</comment>
<feature type="transmembrane region" description="Helical" evidence="13">
    <location>
        <begin position="258"/>
        <end position="276"/>
    </location>
</feature>
<dbReference type="Proteomes" id="UP000241771">
    <property type="component" value="Unassembled WGS sequence"/>
</dbReference>
<dbReference type="RefSeq" id="WP_107272663.1">
    <property type="nucleotide sequence ID" value="NZ_PYMA01000032.1"/>
</dbReference>
<organism evidence="14 15">
    <name type="scientific">Photobacterium sanctipauli</name>
    <dbReference type="NCBI Taxonomy" id="1342794"/>
    <lineage>
        <taxon>Bacteria</taxon>
        <taxon>Pseudomonadati</taxon>
        <taxon>Pseudomonadota</taxon>
        <taxon>Gammaproteobacteria</taxon>
        <taxon>Vibrionales</taxon>
        <taxon>Vibrionaceae</taxon>
        <taxon>Photobacterium</taxon>
    </lineage>
</organism>
<gene>
    <name evidence="14" type="ORF">C9I98_25900</name>
</gene>
<comment type="catalytic activity">
    <reaction evidence="11 12">
        <text>oxaloacetate + 2 Na(+)(in) + H(+) = pyruvate + 2 Na(+)(out) + CO2</text>
        <dbReference type="Rhea" id="RHEA:57724"/>
        <dbReference type="ChEBI" id="CHEBI:15361"/>
        <dbReference type="ChEBI" id="CHEBI:15378"/>
        <dbReference type="ChEBI" id="CHEBI:16452"/>
        <dbReference type="ChEBI" id="CHEBI:16526"/>
        <dbReference type="ChEBI" id="CHEBI:29101"/>
        <dbReference type="EC" id="7.2.4.2"/>
    </reaction>
</comment>
<feature type="transmembrane region" description="Helical" evidence="13">
    <location>
        <begin position="12"/>
        <end position="35"/>
    </location>
</feature>
<comment type="cofactor">
    <cofactor evidence="1">
        <name>Na(+)</name>
        <dbReference type="ChEBI" id="CHEBI:29101"/>
    </cofactor>
</comment>
<feature type="transmembrane region" description="Helical" evidence="13">
    <location>
        <begin position="163"/>
        <end position="181"/>
    </location>
</feature>
<keyword evidence="6 12" id="KW-1003">Cell membrane</keyword>
<dbReference type="GO" id="GO:0005886">
    <property type="term" value="C:plasma membrane"/>
    <property type="evidence" value="ECO:0007669"/>
    <property type="project" value="UniProtKB-SubCell"/>
</dbReference>
<evidence type="ECO:0000256" key="6">
    <source>
        <dbReference type="ARBA" id="ARBA00022475"/>
    </source>
</evidence>
<evidence type="ECO:0000256" key="2">
    <source>
        <dbReference type="ARBA" id="ARBA00003002"/>
    </source>
</evidence>
<dbReference type="EC" id="7.2.4.2" evidence="12"/>
<keyword evidence="15" id="KW-1185">Reference proteome</keyword>
<dbReference type="Pfam" id="PF03977">
    <property type="entry name" value="OAD_beta"/>
    <property type="match status" value="1"/>
</dbReference>
<evidence type="ECO:0000313" key="14">
    <source>
        <dbReference type="EMBL" id="PSW09464.1"/>
    </source>
</evidence>
<comment type="subcellular location">
    <subcellularLocation>
        <location evidence="3">Cell membrane</location>
        <topology evidence="3">Multi-pass membrane protein</topology>
    </subcellularLocation>
</comment>
<keyword evidence="12" id="KW-0406">Ion transport</keyword>
<evidence type="ECO:0000256" key="12">
    <source>
        <dbReference type="PIRNR" id="PIRNR015658"/>
    </source>
</evidence>
<accession>A0A2T3N8F8</accession>
<proteinExistence type="inferred from homology"/>
<evidence type="ECO:0000256" key="4">
    <source>
        <dbReference type="ARBA" id="ARBA00010924"/>
    </source>
</evidence>
<feature type="transmembrane region" description="Helical" evidence="13">
    <location>
        <begin position="42"/>
        <end position="61"/>
    </location>
</feature>
<evidence type="ECO:0000256" key="8">
    <source>
        <dbReference type="ARBA" id="ARBA00022967"/>
    </source>
</evidence>
<feature type="transmembrane region" description="Helical" evidence="13">
    <location>
        <begin position="356"/>
        <end position="375"/>
    </location>
</feature>
<dbReference type="EMBL" id="PYMA01000032">
    <property type="protein sequence ID" value="PSW09464.1"/>
    <property type="molecule type" value="Genomic_DNA"/>
</dbReference>
<evidence type="ECO:0000256" key="10">
    <source>
        <dbReference type="ARBA" id="ARBA00023136"/>
    </source>
</evidence>
<keyword evidence="10 12" id="KW-0472">Membrane</keyword>
<keyword evidence="12" id="KW-0739">Sodium transport</keyword>
<evidence type="ECO:0000256" key="13">
    <source>
        <dbReference type="SAM" id="Phobius"/>
    </source>
</evidence>
<dbReference type="AlphaFoldDB" id="A0A2T3N8F8"/>
<feature type="transmembrane region" description="Helical" evidence="13">
    <location>
        <begin position="67"/>
        <end position="92"/>
    </location>
</feature>
<dbReference type="NCBIfam" id="TIGR01109">
    <property type="entry name" value="Na_pump_decarbB"/>
    <property type="match status" value="1"/>
</dbReference>
<keyword evidence="9 13" id="KW-1133">Transmembrane helix</keyword>
<keyword evidence="7 13" id="KW-0812">Transmembrane</keyword>
<keyword evidence="12" id="KW-0813">Transport</keyword>
<keyword evidence="8" id="KW-1278">Translocase</keyword>
<name>A0A2T3N8F8_9GAMM</name>
<keyword evidence="12" id="KW-0915">Sodium</keyword>
<dbReference type="GO" id="GO:0006814">
    <property type="term" value="P:sodium ion transport"/>
    <property type="evidence" value="ECO:0007669"/>
    <property type="project" value="UniProtKB-UniRule"/>
</dbReference>
<protein>
    <recommendedName>
        <fullName evidence="12">Oxaloacetate decarboxylase beta chain</fullName>
        <ecNumber evidence="12">7.2.4.2</ecNumber>
    </recommendedName>
</protein>
<dbReference type="PIRSF" id="PIRSF015658">
    <property type="entry name" value="MmdB_OadB"/>
    <property type="match status" value="1"/>
</dbReference>
<evidence type="ECO:0000256" key="5">
    <source>
        <dbReference type="ARBA" id="ARBA00011869"/>
    </source>
</evidence>
<comment type="similarity">
    <text evidence="4 12">Belongs to the GcdB/MmdB/OadB family.</text>
</comment>
<evidence type="ECO:0000256" key="3">
    <source>
        <dbReference type="ARBA" id="ARBA00004651"/>
    </source>
</evidence>
<dbReference type="GO" id="GO:0016829">
    <property type="term" value="F:lyase activity"/>
    <property type="evidence" value="ECO:0007669"/>
    <property type="project" value="InterPro"/>
</dbReference>
<dbReference type="GO" id="GO:0015451">
    <property type="term" value="F:decarboxylation-driven active transmembrane transporter activity"/>
    <property type="evidence" value="ECO:0007669"/>
    <property type="project" value="UniProtKB-EC"/>
</dbReference>
<feature type="transmembrane region" description="Helical" evidence="13">
    <location>
        <begin position="282"/>
        <end position="305"/>
    </location>
</feature>
<feature type="transmembrane region" description="Helical" evidence="13">
    <location>
        <begin position="211"/>
        <end position="237"/>
    </location>
</feature>
<evidence type="ECO:0000256" key="7">
    <source>
        <dbReference type="ARBA" id="ARBA00022692"/>
    </source>
</evidence>
<evidence type="ECO:0000256" key="1">
    <source>
        <dbReference type="ARBA" id="ARBA00001959"/>
    </source>
</evidence>
<reference evidence="14 15" key="1">
    <citation type="submission" date="2018-01" db="EMBL/GenBank/DDBJ databases">
        <title>Whole genome sequencing of Histamine producing bacteria.</title>
        <authorList>
            <person name="Butler K."/>
        </authorList>
    </citation>
    <scope>NUCLEOTIDE SEQUENCE [LARGE SCALE GENOMIC DNA]</scope>
    <source>
        <strain evidence="14 15">DSM 100436</strain>
    </source>
</reference>
<dbReference type="InterPro" id="IPR005661">
    <property type="entry name" value="OadB_MmdB"/>
</dbReference>
<evidence type="ECO:0000313" key="15">
    <source>
        <dbReference type="Proteomes" id="UP000241771"/>
    </source>
</evidence>
<feature type="transmembrane region" description="Helical" evidence="13">
    <location>
        <begin position="104"/>
        <end position="128"/>
    </location>
</feature>
<dbReference type="PANTHER" id="PTHR35806:SF1">
    <property type="entry name" value="OXALOACETATE DECARBOXYLASE BETA CHAIN 2"/>
    <property type="match status" value="1"/>
</dbReference>
<comment type="subunit">
    <text evidence="5 12">Heterotrimer of an alpha, a beta and a gamma subunit.</text>
</comment>
<sequence>MDGLLTLWRETGIANFEFGQIVMMLVGAGLLFLAIRKGFEPLLLLPMGFGAILANIPNAGFTEPGGLLYYIYYIGIETGVFPLLIFMGVGAMTDFGALIANPKTLLLGAAAQFGIFFTLFGAILLNVIPGMEFTLADASSIAIIGGADGPTAIFLASRLSPDLLGAIAVAAYSYMALVPIIQPPIMKALTTPEERTIKMQQLRHVSKVEKVLFPLAVLLMTILFLPSATPLVGMFCLGNLMRESGVVDRLSNTVQNELINIVTIMLGLGVGSKLAAEQFLRFETLGILVLGAVAFSVGTGGGVLMAKLLNRFSKEDINPLIGAAGVSAVPMAARVVNKVGLEANPQNFLLMHAMGPNVAGVLGSAVAAGILLALVGG</sequence>
<evidence type="ECO:0000256" key="9">
    <source>
        <dbReference type="ARBA" id="ARBA00022989"/>
    </source>
</evidence>